<name>A0A225T175_9BURK</name>
<dbReference type="PANTHER" id="PTHR30143:SF0">
    <property type="entry name" value="2-KETO-4-PENTENOATE HYDRATASE"/>
    <property type="match status" value="1"/>
</dbReference>
<keyword evidence="2" id="KW-1185">Reference proteome</keyword>
<dbReference type="Gene3D" id="3.90.850.10">
    <property type="entry name" value="Fumarylacetoacetase-like, C-terminal domain"/>
    <property type="match status" value="1"/>
</dbReference>
<dbReference type="InterPro" id="IPR036663">
    <property type="entry name" value="Fumarylacetoacetase_C_sf"/>
</dbReference>
<dbReference type="SUPFAM" id="SSF56529">
    <property type="entry name" value="FAH"/>
    <property type="match status" value="1"/>
</dbReference>
<dbReference type="RefSeq" id="WP_088753630.1">
    <property type="nucleotide sequence ID" value="NZ_NJGV01000001.1"/>
</dbReference>
<comment type="caution">
    <text evidence="1">The sequence shown here is derived from an EMBL/GenBank/DDBJ whole genome shotgun (WGS) entry which is preliminary data.</text>
</comment>
<gene>
    <name evidence="1" type="ORF">CEJ45_01895</name>
</gene>
<dbReference type="Proteomes" id="UP000214747">
    <property type="component" value="Unassembled WGS sequence"/>
</dbReference>
<organism evidence="1 2">
    <name type="scientific">Herbaspirillum aquaticum</name>
    <dbReference type="NCBI Taxonomy" id="568783"/>
    <lineage>
        <taxon>Bacteria</taxon>
        <taxon>Pseudomonadati</taxon>
        <taxon>Pseudomonadota</taxon>
        <taxon>Betaproteobacteria</taxon>
        <taxon>Burkholderiales</taxon>
        <taxon>Oxalobacteraceae</taxon>
        <taxon>Herbaspirillum</taxon>
    </lineage>
</organism>
<reference evidence="1 2" key="1">
    <citation type="journal article" date="2010" name="Int. J. Syst. Evol. Microbiol.">
        <title>Reclassification of Herbaspirillum putei as a later heterotypic synonym of Herbaspirillum huttiense, with the description of H. huttiense subsp. huttiense subsp. nov. and H. huttiense subsp. putei subsp. nov., comb. nov., and description of Herbaspirillum aquaticum sp. nov.</title>
        <authorList>
            <person name="Dobritsa A.P."/>
            <person name="Reddy M.C."/>
            <person name="Samadpour M."/>
        </authorList>
    </citation>
    <scope>NUCLEOTIDE SEQUENCE [LARGE SCALE GENOMIC DNA]</scope>
    <source>
        <strain evidence="1 2">IEH 4430</strain>
    </source>
</reference>
<dbReference type="EMBL" id="NJGV01000001">
    <property type="protein sequence ID" value="OWY36962.1"/>
    <property type="molecule type" value="Genomic_DNA"/>
</dbReference>
<evidence type="ECO:0000313" key="1">
    <source>
        <dbReference type="EMBL" id="OWY36962.1"/>
    </source>
</evidence>
<dbReference type="AlphaFoldDB" id="A0A225T175"/>
<dbReference type="InterPro" id="IPR050772">
    <property type="entry name" value="Hydratase-Decarb/MhpD_sf"/>
</dbReference>
<protein>
    <submittedName>
        <fullName evidence="1">Hydratase</fullName>
    </submittedName>
</protein>
<evidence type="ECO:0000313" key="2">
    <source>
        <dbReference type="Proteomes" id="UP000214747"/>
    </source>
</evidence>
<dbReference type="GO" id="GO:0005737">
    <property type="term" value="C:cytoplasm"/>
    <property type="evidence" value="ECO:0007669"/>
    <property type="project" value="TreeGrafter"/>
</dbReference>
<proteinExistence type="predicted"/>
<dbReference type="GO" id="GO:0008684">
    <property type="term" value="F:2-oxopent-4-enoate hydratase activity"/>
    <property type="evidence" value="ECO:0007669"/>
    <property type="project" value="TreeGrafter"/>
</dbReference>
<sequence>MLTDTQCQEAADLLWDCWAHNRRIAQLPPQLQPADRRQAYDIQRRLEARSFAPLAGWKIAATGPGGQQMLNVDAPLAGRLLAERVHRSGAHITLGDNLMRVAEVEVVFRMGSTLAPRSTPYTQDEVLAAVAAIHPGIEIPDTRYDLFRQVGAAQLIADNCCADQFVLGAPASVDWLSLDLSTLATSGRIEGGEERAGSGAQVLGDPRVALTWLANELREHGLTLAAGQLVASGSTIVPMPIQAGQTMHANLGVLGSVVVTLD</sequence>
<accession>A0A225T175</accession>
<dbReference type="PANTHER" id="PTHR30143">
    <property type="entry name" value="ACID HYDRATASE"/>
    <property type="match status" value="1"/>
</dbReference>